<evidence type="ECO:0000313" key="3">
    <source>
        <dbReference type="Proteomes" id="UP000182146"/>
    </source>
</evidence>
<reference evidence="2 3" key="1">
    <citation type="submission" date="2016-10" db="EMBL/GenBank/DDBJ databases">
        <authorList>
            <person name="de Groot N.N."/>
        </authorList>
    </citation>
    <scope>NUCLEOTIDE SEQUENCE [LARGE SCALE GENOMIC DNA]</scope>
    <source>
        <strain evidence="2 3">DSM 17813</strain>
    </source>
</reference>
<feature type="signal peptide" evidence="1">
    <location>
        <begin position="1"/>
        <end position="20"/>
    </location>
</feature>
<accession>A0A1G9ITW5</accession>
<dbReference type="Proteomes" id="UP000182146">
    <property type="component" value="Unassembled WGS sequence"/>
</dbReference>
<dbReference type="PROSITE" id="PS51257">
    <property type="entry name" value="PROKAR_LIPOPROTEIN"/>
    <property type="match status" value="1"/>
</dbReference>
<proteinExistence type="predicted"/>
<protein>
    <recommendedName>
        <fullName evidence="4">DNA-binding protein</fullName>
    </recommendedName>
</protein>
<gene>
    <name evidence="2" type="ORF">SAMN05660860_00232</name>
</gene>
<evidence type="ECO:0008006" key="4">
    <source>
        <dbReference type="Google" id="ProtNLM"/>
    </source>
</evidence>
<organism evidence="2 3">
    <name type="scientific">Geoalkalibacter ferrihydriticus</name>
    <dbReference type="NCBI Taxonomy" id="392333"/>
    <lineage>
        <taxon>Bacteria</taxon>
        <taxon>Pseudomonadati</taxon>
        <taxon>Thermodesulfobacteriota</taxon>
        <taxon>Desulfuromonadia</taxon>
        <taxon>Desulfuromonadales</taxon>
        <taxon>Geoalkalibacteraceae</taxon>
        <taxon>Geoalkalibacter</taxon>
    </lineage>
</organism>
<evidence type="ECO:0000256" key="1">
    <source>
        <dbReference type="SAM" id="SignalP"/>
    </source>
</evidence>
<feature type="chain" id="PRO_5010183325" description="DNA-binding protein" evidence="1">
    <location>
        <begin position="21"/>
        <end position="273"/>
    </location>
</feature>
<dbReference type="AlphaFoldDB" id="A0A1G9ITW5"/>
<keyword evidence="1" id="KW-0732">Signal</keyword>
<dbReference type="RefSeq" id="WP_052446505.1">
    <property type="nucleotide sequence ID" value="NZ_FNGU01000001.1"/>
</dbReference>
<sequence>MKKFLILMLAGAIAASLLTACKDEAPKPATAPQGMPAASMPAGHPTAVKDINGTVLETMDSAGYTYVHVDTGKSKVWAAGPQTEVKVGETVALAPGQEMHNFHANSLNRTFDMILFVPAILVGGESVTPGPMGGMPSMPGMPGMNGMNGMGMPGGHPEMGGAQPVEIDFADLVPVDGGQTVGQIYAQKDALAGQEIQVRGKVVRFSPQIMGKNWIHLQDGTDNQGKGDITVTTNSTAQVGDTILVSGILQTNQEIAHGQVYEVIVQDAQVVVE</sequence>
<evidence type="ECO:0000313" key="2">
    <source>
        <dbReference type="EMBL" id="SDL28373.1"/>
    </source>
</evidence>
<dbReference type="OrthoDB" id="1118190at2"/>
<name>A0A1G9ITW5_9BACT</name>
<dbReference type="STRING" id="392333.SAMN05660860_00232"/>
<dbReference type="EMBL" id="FNGU01000001">
    <property type="protein sequence ID" value="SDL28373.1"/>
    <property type="molecule type" value="Genomic_DNA"/>
</dbReference>